<dbReference type="AlphaFoldDB" id="A0A8H3FN69"/>
<name>A0A8H3FN69_9LECA</name>
<proteinExistence type="predicted"/>
<dbReference type="InterPro" id="IPR010281">
    <property type="entry name" value="DUF885"/>
</dbReference>
<dbReference type="Proteomes" id="UP000664169">
    <property type="component" value="Unassembled WGS sequence"/>
</dbReference>
<gene>
    <name evidence="1" type="ORF">GOMPHAMPRED_003754</name>
</gene>
<keyword evidence="2" id="KW-1185">Reference proteome</keyword>
<protein>
    <recommendedName>
        <fullName evidence="3">X-Pro dipeptidyl-peptidase</fullName>
    </recommendedName>
</protein>
<dbReference type="Pfam" id="PF05960">
    <property type="entry name" value="DUF885"/>
    <property type="match status" value="1"/>
</dbReference>
<accession>A0A8H3FN69</accession>
<evidence type="ECO:0000313" key="1">
    <source>
        <dbReference type="EMBL" id="CAF9924883.1"/>
    </source>
</evidence>
<reference evidence="1" key="1">
    <citation type="submission" date="2021-03" db="EMBL/GenBank/DDBJ databases">
        <authorList>
            <person name="Tagirdzhanova G."/>
        </authorList>
    </citation>
    <scope>NUCLEOTIDE SEQUENCE</scope>
</reference>
<dbReference type="OrthoDB" id="5959877at2759"/>
<evidence type="ECO:0000313" key="2">
    <source>
        <dbReference type="Proteomes" id="UP000664169"/>
    </source>
</evidence>
<dbReference type="PANTHER" id="PTHR33361">
    <property type="entry name" value="GLR0591 PROTEIN"/>
    <property type="match status" value="1"/>
</dbReference>
<organism evidence="1 2">
    <name type="scientific">Gomphillus americanus</name>
    <dbReference type="NCBI Taxonomy" id="1940652"/>
    <lineage>
        <taxon>Eukaryota</taxon>
        <taxon>Fungi</taxon>
        <taxon>Dikarya</taxon>
        <taxon>Ascomycota</taxon>
        <taxon>Pezizomycotina</taxon>
        <taxon>Lecanoromycetes</taxon>
        <taxon>OSLEUM clade</taxon>
        <taxon>Ostropomycetidae</taxon>
        <taxon>Ostropales</taxon>
        <taxon>Graphidaceae</taxon>
        <taxon>Gomphilloideae</taxon>
        <taxon>Gomphillus</taxon>
    </lineage>
</organism>
<dbReference type="EMBL" id="CAJPDQ010000022">
    <property type="protein sequence ID" value="CAF9924883.1"/>
    <property type="molecule type" value="Genomic_DNA"/>
</dbReference>
<evidence type="ECO:0008006" key="3">
    <source>
        <dbReference type="Google" id="ProtNLM"/>
    </source>
</evidence>
<sequence length="587" mass="68296">MVLHKTYDVVSREKAMEAASHTLESGTENLGEQLRSFIVEVHEDFKELQKFYSVGLSQNGILEVGEYLARKTNEIVVRFERELFDGDDQQAKVDYHLMRAFLRQRVEELRAQYQLIENIKPLLGDWVQGLVEFCEGRQKVTPVVGRHAGNVLSLANRGITELTDQISSEKFEWNGSRSSAYQAAQLMEDLRSNLQEAYGFYTGYDPMFTWWTSQPWEELGPRLSAYVSVIRKYLVGITSNKEDAIVGQPIGRNGIVSALANEYIAYTPEELILIGEKQYKWCEAEAIKASREIGYGSDWRKAQEEVKNMFAEPGQQPTLVHELAQEAIDYVIKQDMVTVPEIARKYWRTFMMSPARQKVNPFFLGGESIIVSYPTNNMSHEDKLMVMRGNSYPFSRSTVFHEVIPGHHLQYHYMARYKPYRRLFHTPFSTEGWAFYWELILWDRDFADTPENRLGMLFWHMHRCVRIIFSLNFHLGKWTPQQCIDTLVDRVGHERATAEGEVRRSFNGDYGPLYQAGYMLGALQLYQLRKELVNTGKMSEKAFHDRVLKENNMPIELLRALLKGEKLGNSYEASWRFYDLEKDHHRC</sequence>
<comment type="caution">
    <text evidence="1">The sequence shown here is derived from an EMBL/GenBank/DDBJ whole genome shotgun (WGS) entry which is preliminary data.</text>
</comment>
<dbReference type="PANTHER" id="PTHR33361:SF15">
    <property type="entry name" value="DUF885 FAMILY LIPOPROTEIN"/>
    <property type="match status" value="1"/>
</dbReference>